<proteinExistence type="predicted"/>
<reference evidence="1" key="1">
    <citation type="journal article" date="2014" name="Front. Microbiol.">
        <title>High frequency of phylogenetically diverse reductive dehalogenase-homologous genes in deep subseafloor sedimentary metagenomes.</title>
        <authorList>
            <person name="Kawai M."/>
            <person name="Futagami T."/>
            <person name="Toyoda A."/>
            <person name="Takaki Y."/>
            <person name="Nishi S."/>
            <person name="Hori S."/>
            <person name="Arai W."/>
            <person name="Tsubouchi T."/>
            <person name="Morono Y."/>
            <person name="Uchiyama I."/>
            <person name="Ito T."/>
            <person name="Fujiyama A."/>
            <person name="Inagaki F."/>
            <person name="Takami H."/>
        </authorList>
    </citation>
    <scope>NUCLEOTIDE SEQUENCE</scope>
    <source>
        <strain evidence="1">Expedition CK06-06</strain>
    </source>
</reference>
<dbReference type="AlphaFoldDB" id="X1RUW5"/>
<gene>
    <name evidence="1" type="ORF">S12H4_19551</name>
</gene>
<evidence type="ECO:0000313" key="1">
    <source>
        <dbReference type="EMBL" id="GAI84542.1"/>
    </source>
</evidence>
<dbReference type="EMBL" id="BARW01009787">
    <property type="protein sequence ID" value="GAI84542.1"/>
    <property type="molecule type" value="Genomic_DNA"/>
</dbReference>
<protein>
    <submittedName>
        <fullName evidence="1">Uncharacterized protein</fullName>
    </submittedName>
</protein>
<comment type="caution">
    <text evidence="1">The sequence shown here is derived from an EMBL/GenBank/DDBJ whole genome shotgun (WGS) entry which is preliminary data.</text>
</comment>
<organism evidence="1">
    <name type="scientific">marine sediment metagenome</name>
    <dbReference type="NCBI Taxonomy" id="412755"/>
    <lineage>
        <taxon>unclassified sequences</taxon>
        <taxon>metagenomes</taxon>
        <taxon>ecological metagenomes</taxon>
    </lineage>
</organism>
<accession>X1RUW5</accession>
<name>X1RUW5_9ZZZZ</name>
<sequence>WRVFEVVQQAKPDLLFPDEPVSKRKTKVPGVFKTEQEARNRAIEDEFYRYEVRERVFRWIRKSGFTRDGVPVHNIEVRETISLKTLI</sequence>
<feature type="non-terminal residue" evidence="1">
    <location>
        <position position="1"/>
    </location>
</feature>